<dbReference type="InterPro" id="IPR020476">
    <property type="entry name" value="Nudix_hydrolase"/>
</dbReference>
<protein>
    <submittedName>
        <fullName evidence="6">NUDIX hydrolase</fullName>
    </submittedName>
</protein>
<gene>
    <name evidence="6" type="ORF">HMF3257_12180</name>
</gene>
<dbReference type="Pfam" id="PF00293">
    <property type="entry name" value="NUDIX"/>
    <property type="match status" value="1"/>
</dbReference>
<dbReference type="Proteomes" id="UP000249016">
    <property type="component" value="Unassembled WGS sequence"/>
</dbReference>
<reference evidence="6 7" key="1">
    <citation type="submission" date="2018-06" db="EMBL/GenBank/DDBJ databases">
        <title>Spirosoma sp. HMF3257 Genome sequencing and assembly.</title>
        <authorList>
            <person name="Kang H."/>
            <person name="Cha I."/>
            <person name="Kim H."/>
            <person name="Kang J."/>
            <person name="Joh K."/>
        </authorList>
    </citation>
    <scope>NUCLEOTIDE SEQUENCE [LARGE SCALE GENOMIC DNA]</scope>
    <source>
        <strain evidence="6 7">HMF3257</strain>
    </source>
</reference>
<proteinExistence type="inferred from homology"/>
<dbReference type="PRINTS" id="PR00502">
    <property type="entry name" value="NUDIXFAMILY"/>
</dbReference>
<evidence type="ECO:0000256" key="2">
    <source>
        <dbReference type="ARBA" id="ARBA00022801"/>
    </source>
</evidence>
<evidence type="ECO:0000313" key="7">
    <source>
        <dbReference type="Proteomes" id="UP000249016"/>
    </source>
</evidence>
<name>A0A327NJ01_9BACT</name>
<keyword evidence="2 4" id="KW-0378">Hydrolase</keyword>
<comment type="caution">
    <text evidence="6">The sequence shown here is derived from an EMBL/GenBank/DDBJ whole genome shotgun (WGS) entry which is preliminary data.</text>
</comment>
<keyword evidence="3" id="KW-0460">Magnesium</keyword>
<evidence type="ECO:0000256" key="4">
    <source>
        <dbReference type="RuleBase" id="RU003476"/>
    </source>
</evidence>
<dbReference type="GO" id="GO:0016787">
    <property type="term" value="F:hydrolase activity"/>
    <property type="evidence" value="ECO:0007669"/>
    <property type="project" value="UniProtKB-KW"/>
</dbReference>
<comment type="similarity">
    <text evidence="4">Belongs to the Nudix hydrolase family.</text>
</comment>
<dbReference type="InterPro" id="IPR015797">
    <property type="entry name" value="NUDIX_hydrolase-like_dom_sf"/>
</dbReference>
<dbReference type="EMBL" id="QLII01000001">
    <property type="protein sequence ID" value="RAI74815.1"/>
    <property type="molecule type" value="Genomic_DNA"/>
</dbReference>
<dbReference type="OrthoDB" id="9816289at2"/>
<dbReference type="CDD" id="cd03673">
    <property type="entry name" value="NUDIX_Ap6A_hydrolase"/>
    <property type="match status" value="1"/>
</dbReference>
<evidence type="ECO:0000313" key="6">
    <source>
        <dbReference type="EMBL" id="RAI74815.1"/>
    </source>
</evidence>
<dbReference type="PROSITE" id="PS51462">
    <property type="entry name" value="NUDIX"/>
    <property type="match status" value="1"/>
</dbReference>
<evidence type="ECO:0000259" key="5">
    <source>
        <dbReference type="PROSITE" id="PS51462"/>
    </source>
</evidence>
<dbReference type="Gene3D" id="3.90.79.10">
    <property type="entry name" value="Nucleoside Triphosphate Pyrophosphohydrolase"/>
    <property type="match status" value="1"/>
</dbReference>
<feature type="domain" description="Nudix hydrolase" evidence="5">
    <location>
        <begin position="102"/>
        <end position="229"/>
    </location>
</feature>
<dbReference type="InterPro" id="IPR020084">
    <property type="entry name" value="NUDIX_hydrolase_CS"/>
</dbReference>
<comment type="cofactor">
    <cofactor evidence="1">
        <name>Mg(2+)</name>
        <dbReference type="ChEBI" id="CHEBI:18420"/>
    </cofactor>
</comment>
<organism evidence="6 7">
    <name type="scientific">Spirosoma telluris</name>
    <dbReference type="NCBI Taxonomy" id="2183553"/>
    <lineage>
        <taxon>Bacteria</taxon>
        <taxon>Pseudomonadati</taxon>
        <taxon>Bacteroidota</taxon>
        <taxon>Cytophagia</taxon>
        <taxon>Cytophagales</taxon>
        <taxon>Cytophagaceae</taxon>
        <taxon>Spirosoma</taxon>
    </lineage>
</organism>
<dbReference type="InterPro" id="IPR000086">
    <property type="entry name" value="NUDIX_hydrolase_dom"/>
</dbReference>
<accession>A0A327NJ01</accession>
<dbReference type="PANTHER" id="PTHR43222">
    <property type="entry name" value="NUDIX HYDROLASE 23"/>
    <property type="match status" value="1"/>
</dbReference>
<dbReference type="PANTHER" id="PTHR43222:SF9">
    <property type="entry name" value="8-OXO-(D)GTP PHOSPHATASE"/>
    <property type="match status" value="1"/>
</dbReference>
<sequence length="235" mass="26281">MIVFINDRPIRLVGPKVAAQLTNSGSNNQSTFIDYDEIVDARLEALREDALHGHLLVLNATPATVSKLLNLLQKADASHLLSITLGCLDKEACEEAIKKPFKVIKAAGGIVFKDDKILLMFRRGVWDLPKGKLDLGESSKQGAAREVEEETGVRVAVSERICTTWHTYKLNGNRILKRTKWYRMSVLDDSRMTPQADEDIEKLAWLNPKETKLALTNSFSSIRYVIDEAGKGFKV</sequence>
<dbReference type="RefSeq" id="WP_111342452.1">
    <property type="nucleotide sequence ID" value="NZ_QLII01000001.1"/>
</dbReference>
<evidence type="ECO:0000256" key="1">
    <source>
        <dbReference type="ARBA" id="ARBA00001946"/>
    </source>
</evidence>
<evidence type="ECO:0000256" key="3">
    <source>
        <dbReference type="ARBA" id="ARBA00022842"/>
    </source>
</evidence>
<dbReference type="PROSITE" id="PS00893">
    <property type="entry name" value="NUDIX_BOX"/>
    <property type="match status" value="1"/>
</dbReference>
<keyword evidence="7" id="KW-1185">Reference proteome</keyword>
<dbReference type="AlphaFoldDB" id="A0A327NJ01"/>
<dbReference type="SUPFAM" id="SSF55811">
    <property type="entry name" value="Nudix"/>
    <property type="match status" value="1"/>
</dbReference>